<reference evidence="1 2" key="1">
    <citation type="journal article" date="2017" name="Mol. Plant">
        <title>The Genome of Medicinal Plant Macleaya cordata Provides New Insights into Benzylisoquinoline Alkaloids Metabolism.</title>
        <authorList>
            <person name="Liu X."/>
            <person name="Liu Y."/>
            <person name="Huang P."/>
            <person name="Ma Y."/>
            <person name="Qing Z."/>
            <person name="Tang Q."/>
            <person name="Cao H."/>
            <person name="Cheng P."/>
            <person name="Zheng Y."/>
            <person name="Yuan Z."/>
            <person name="Zhou Y."/>
            <person name="Liu J."/>
            <person name="Tang Z."/>
            <person name="Zhuo Y."/>
            <person name="Zhang Y."/>
            <person name="Yu L."/>
            <person name="Huang J."/>
            <person name="Yang P."/>
            <person name="Peng Q."/>
            <person name="Zhang J."/>
            <person name="Jiang W."/>
            <person name="Zhang Z."/>
            <person name="Lin K."/>
            <person name="Ro D.K."/>
            <person name="Chen X."/>
            <person name="Xiong X."/>
            <person name="Shang Y."/>
            <person name="Huang S."/>
            <person name="Zeng J."/>
        </authorList>
    </citation>
    <scope>NUCLEOTIDE SEQUENCE [LARGE SCALE GENOMIC DNA]</scope>
    <source>
        <strain evidence="2">cv. BLH2017</strain>
        <tissue evidence="1">Root</tissue>
    </source>
</reference>
<sequence length="108" mass="12873">MNRALLSNLTGEFKTKCKFELGNGKDILFWQDTLCTVRPLKEVFQDLFRFIDNGLITVDNFWFQVRDEGEWRLNFRRNPYDWEVDSMGRLEGLLKDFSVLPDRSDSRT</sequence>
<name>A0A200QWD1_MACCD</name>
<proteinExistence type="predicted"/>
<comment type="caution">
    <text evidence="1">The sequence shown here is derived from an EMBL/GenBank/DDBJ whole genome shotgun (WGS) entry which is preliminary data.</text>
</comment>
<dbReference type="AlphaFoldDB" id="A0A200QWD1"/>
<protein>
    <submittedName>
        <fullName evidence="1">Uncharacterized protein</fullName>
    </submittedName>
</protein>
<keyword evidence="2" id="KW-1185">Reference proteome</keyword>
<accession>A0A200QWD1</accession>
<evidence type="ECO:0000313" key="1">
    <source>
        <dbReference type="EMBL" id="OVA14778.1"/>
    </source>
</evidence>
<dbReference type="InParanoid" id="A0A200QWD1"/>
<dbReference type="Proteomes" id="UP000195402">
    <property type="component" value="Unassembled WGS sequence"/>
</dbReference>
<gene>
    <name evidence="1" type="ORF">BVC80_167g5</name>
</gene>
<evidence type="ECO:0000313" key="2">
    <source>
        <dbReference type="Proteomes" id="UP000195402"/>
    </source>
</evidence>
<organism evidence="1 2">
    <name type="scientific">Macleaya cordata</name>
    <name type="common">Five-seeded plume-poppy</name>
    <name type="synonym">Bocconia cordata</name>
    <dbReference type="NCBI Taxonomy" id="56857"/>
    <lineage>
        <taxon>Eukaryota</taxon>
        <taxon>Viridiplantae</taxon>
        <taxon>Streptophyta</taxon>
        <taxon>Embryophyta</taxon>
        <taxon>Tracheophyta</taxon>
        <taxon>Spermatophyta</taxon>
        <taxon>Magnoliopsida</taxon>
        <taxon>Ranunculales</taxon>
        <taxon>Papaveraceae</taxon>
        <taxon>Papaveroideae</taxon>
        <taxon>Macleaya</taxon>
    </lineage>
</organism>
<dbReference type="EMBL" id="MVGT01001024">
    <property type="protein sequence ID" value="OVA14778.1"/>
    <property type="molecule type" value="Genomic_DNA"/>
</dbReference>